<dbReference type="Proteomes" id="UP000676565">
    <property type="component" value="Unassembled WGS sequence"/>
</dbReference>
<organism evidence="1 2">
    <name type="scientific">Gemmata palustris</name>
    <dbReference type="NCBI Taxonomy" id="2822762"/>
    <lineage>
        <taxon>Bacteria</taxon>
        <taxon>Pseudomonadati</taxon>
        <taxon>Planctomycetota</taxon>
        <taxon>Planctomycetia</taxon>
        <taxon>Gemmatales</taxon>
        <taxon>Gemmataceae</taxon>
        <taxon>Gemmata</taxon>
    </lineage>
</organism>
<protein>
    <recommendedName>
        <fullName evidence="3">DNA-binding protein</fullName>
    </recommendedName>
</protein>
<evidence type="ECO:0000313" key="1">
    <source>
        <dbReference type="EMBL" id="MBP3959433.1"/>
    </source>
</evidence>
<keyword evidence="2" id="KW-1185">Reference proteome</keyword>
<dbReference type="EMBL" id="JAGKQQ010000001">
    <property type="protein sequence ID" value="MBP3959433.1"/>
    <property type="molecule type" value="Genomic_DNA"/>
</dbReference>
<reference evidence="1 2" key="1">
    <citation type="submission" date="2021-04" db="EMBL/GenBank/DDBJ databases">
        <authorList>
            <person name="Ivanova A."/>
        </authorList>
    </citation>
    <scope>NUCLEOTIDE SEQUENCE [LARGE SCALE GENOMIC DNA]</scope>
    <source>
        <strain evidence="1 2">G18</strain>
    </source>
</reference>
<evidence type="ECO:0000313" key="2">
    <source>
        <dbReference type="Proteomes" id="UP000676565"/>
    </source>
</evidence>
<gene>
    <name evidence="1" type="ORF">J8F10_29670</name>
</gene>
<comment type="caution">
    <text evidence="1">The sequence shown here is derived from an EMBL/GenBank/DDBJ whole genome shotgun (WGS) entry which is preliminary data.</text>
</comment>
<evidence type="ECO:0008006" key="3">
    <source>
        <dbReference type="Google" id="ProtNLM"/>
    </source>
</evidence>
<dbReference type="RefSeq" id="WP_210660083.1">
    <property type="nucleotide sequence ID" value="NZ_JAGKQQ010000001.1"/>
</dbReference>
<accession>A0ABS5C0J6</accession>
<sequence>MIGIDSSAETLPALAKRIGRTRMTVWNWVKTGVTVGNRKVKLAAVRVGRQWCVAPDWYEQFLLDCNPERPALPESPAAEKRRLAAEHARVKALLG</sequence>
<proteinExistence type="predicted"/>
<name>A0ABS5C0J6_9BACT</name>